<dbReference type="AlphaFoldDB" id="A0A699L4W6"/>
<feature type="non-terminal residue" evidence="2">
    <location>
        <position position="58"/>
    </location>
</feature>
<dbReference type="EMBL" id="BKCJ010575720">
    <property type="protein sequence ID" value="GFB20826.1"/>
    <property type="molecule type" value="Genomic_DNA"/>
</dbReference>
<dbReference type="SMART" id="SM00256">
    <property type="entry name" value="FBOX"/>
    <property type="match status" value="1"/>
</dbReference>
<comment type="caution">
    <text evidence="2">The sequence shown here is derived from an EMBL/GenBank/DDBJ whole genome shotgun (WGS) entry which is preliminary data.</text>
</comment>
<feature type="domain" description="F-box" evidence="1">
    <location>
        <begin position="5"/>
        <end position="45"/>
    </location>
</feature>
<accession>A0A699L4W6</accession>
<sequence>MSDNVSFDIQMDIMDRLPVKSLLQFRAMSKQWKFSIDNFDFIRVTPPNLVGSGILNIR</sequence>
<protein>
    <submittedName>
        <fullName evidence="2">F-box domain-containing protein</fullName>
    </submittedName>
</protein>
<name>A0A699L4W6_TANCI</name>
<reference evidence="2" key="1">
    <citation type="journal article" date="2019" name="Sci. Rep.">
        <title>Draft genome of Tanacetum cinerariifolium, the natural source of mosquito coil.</title>
        <authorList>
            <person name="Yamashiro T."/>
            <person name="Shiraishi A."/>
            <person name="Satake H."/>
            <person name="Nakayama K."/>
        </authorList>
    </citation>
    <scope>NUCLEOTIDE SEQUENCE</scope>
</reference>
<dbReference type="InterPro" id="IPR036047">
    <property type="entry name" value="F-box-like_dom_sf"/>
</dbReference>
<dbReference type="Pfam" id="PF00646">
    <property type="entry name" value="F-box"/>
    <property type="match status" value="1"/>
</dbReference>
<gene>
    <name evidence="2" type="ORF">Tci_692797</name>
</gene>
<organism evidence="2">
    <name type="scientific">Tanacetum cinerariifolium</name>
    <name type="common">Dalmatian daisy</name>
    <name type="synonym">Chrysanthemum cinerariifolium</name>
    <dbReference type="NCBI Taxonomy" id="118510"/>
    <lineage>
        <taxon>Eukaryota</taxon>
        <taxon>Viridiplantae</taxon>
        <taxon>Streptophyta</taxon>
        <taxon>Embryophyta</taxon>
        <taxon>Tracheophyta</taxon>
        <taxon>Spermatophyta</taxon>
        <taxon>Magnoliopsida</taxon>
        <taxon>eudicotyledons</taxon>
        <taxon>Gunneridae</taxon>
        <taxon>Pentapetalae</taxon>
        <taxon>asterids</taxon>
        <taxon>campanulids</taxon>
        <taxon>Asterales</taxon>
        <taxon>Asteraceae</taxon>
        <taxon>Asteroideae</taxon>
        <taxon>Anthemideae</taxon>
        <taxon>Anthemidinae</taxon>
        <taxon>Tanacetum</taxon>
    </lineage>
</organism>
<evidence type="ECO:0000313" key="2">
    <source>
        <dbReference type="EMBL" id="GFB20826.1"/>
    </source>
</evidence>
<dbReference type="SUPFAM" id="SSF81383">
    <property type="entry name" value="F-box domain"/>
    <property type="match status" value="1"/>
</dbReference>
<proteinExistence type="predicted"/>
<evidence type="ECO:0000259" key="1">
    <source>
        <dbReference type="SMART" id="SM00256"/>
    </source>
</evidence>
<dbReference type="InterPro" id="IPR001810">
    <property type="entry name" value="F-box_dom"/>
</dbReference>